<dbReference type="InterPro" id="IPR008254">
    <property type="entry name" value="Flavodoxin/NO_synth"/>
</dbReference>
<dbReference type="RefSeq" id="WP_170177461.1">
    <property type="nucleotide sequence ID" value="NZ_BJEA01000022.1"/>
</dbReference>
<proteinExistence type="predicted"/>
<sequence>MARILIIDYSKTGTGEAVAKQLASEIHADYYQIKPKRNYAASMWAAWDQAQAEMAAHQMPALVTDFPDFTNYDQFILGGPVWGKAIANPLRAFLEQVDFQGKPVAAFWTYYDHDEHYTESLKSALQNGNYQFGLPLTMTTLNQPAKLTVVLNNWLDKFEH</sequence>
<dbReference type="SUPFAM" id="SSF52218">
    <property type="entry name" value="Flavoproteins"/>
    <property type="match status" value="1"/>
</dbReference>
<dbReference type="EMBL" id="JBHLZY010000003">
    <property type="protein sequence ID" value="MFB9768500.1"/>
    <property type="molecule type" value="Genomic_DNA"/>
</dbReference>
<dbReference type="Pfam" id="PF12682">
    <property type="entry name" value="Flavodoxin_4"/>
    <property type="match status" value="1"/>
</dbReference>
<evidence type="ECO:0000313" key="2">
    <source>
        <dbReference type="EMBL" id="MFB9768500.1"/>
    </source>
</evidence>
<name>A0ABV5WQS9_9LACO</name>
<reference evidence="2 3" key="1">
    <citation type="submission" date="2024-09" db="EMBL/GenBank/DDBJ databases">
        <authorList>
            <person name="Sun Q."/>
            <person name="Mori K."/>
        </authorList>
    </citation>
    <scope>NUCLEOTIDE SEQUENCE [LARGE SCALE GENOMIC DNA]</scope>
    <source>
        <strain evidence="2 3">TBRC 4576</strain>
    </source>
</reference>
<dbReference type="Proteomes" id="UP001589691">
    <property type="component" value="Unassembled WGS sequence"/>
</dbReference>
<evidence type="ECO:0000313" key="3">
    <source>
        <dbReference type="Proteomes" id="UP001589691"/>
    </source>
</evidence>
<gene>
    <name evidence="2" type="ORF">ACFFLI_01245</name>
</gene>
<comment type="caution">
    <text evidence="2">The sequence shown here is derived from an EMBL/GenBank/DDBJ whole genome shotgun (WGS) entry which is preliminary data.</text>
</comment>
<evidence type="ECO:0000259" key="1">
    <source>
        <dbReference type="PROSITE" id="PS50902"/>
    </source>
</evidence>
<feature type="domain" description="Flavodoxin-like" evidence="1">
    <location>
        <begin position="4"/>
        <end position="160"/>
    </location>
</feature>
<organism evidence="2 3">
    <name type="scientific">Lactiplantibacillus modestisalitolerans</name>
    <dbReference type="NCBI Taxonomy" id="1457219"/>
    <lineage>
        <taxon>Bacteria</taxon>
        <taxon>Bacillati</taxon>
        <taxon>Bacillota</taxon>
        <taxon>Bacilli</taxon>
        <taxon>Lactobacillales</taxon>
        <taxon>Lactobacillaceae</taxon>
        <taxon>Lactiplantibacillus</taxon>
    </lineage>
</organism>
<dbReference type="PROSITE" id="PS50902">
    <property type="entry name" value="FLAVODOXIN_LIKE"/>
    <property type="match status" value="1"/>
</dbReference>
<keyword evidence="3" id="KW-1185">Reference proteome</keyword>
<accession>A0ABV5WQS9</accession>
<dbReference type="PANTHER" id="PTHR39201:SF1">
    <property type="entry name" value="FLAVODOXIN-LIKE DOMAIN-CONTAINING PROTEIN"/>
    <property type="match status" value="1"/>
</dbReference>
<protein>
    <submittedName>
        <fullName evidence="2">Flavodoxin</fullName>
    </submittedName>
</protein>
<dbReference type="PANTHER" id="PTHR39201">
    <property type="entry name" value="EXPORTED PROTEIN-RELATED"/>
    <property type="match status" value="1"/>
</dbReference>
<dbReference type="InterPro" id="IPR029039">
    <property type="entry name" value="Flavoprotein-like_sf"/>
</dbReference>
<dbReference type="Gene3D" id="3.40.50.360">
    <property type="match status" value="1"/>
</dbReference>